<protein>
    <submittedName>
        <fullName evidence="1">Unannotated protein</fullName>
    </submittedName>
</protein>
<dbReference type="Gene3D" id="1.10.10.1320">
    <property type="entry name" value="Anti-sigma factor, zinc-finger domain"/>
    <property type="match status" value="1"/>
</dbReference>
<dbReference type="EMBL" id="CAEZWO010000140">
    <property type="protein sequence ID" value="CAB4669930.1"/>
    <property type="molecule type" value="Genomic_DNA"/>
</dbReference>
<reference evidence="1" key="1">
    <citation type="submission" date="2020-05" db="EMBL/GenBank/DDBJ databases">
        <authorList>
            <person name="Chiriac C."/>
            <person name="Salcher M."/>
            <person name="Ghai R."/>
            <person name="Kavagutti S V."/>
        </authorList>
    </citation>
    <scope>NUCLEOTIDE SEQUENCE</scope>
</reference>
<evidence type="ECO:0000313" key="1">
    <source>
        <dbReference type="EMBL" id="CAB4669930.1"/>
    </source>
</evidence>
<proteinExistence type="predicted"/>
<sequence>MSCGEAHATPCVEVLGAALFLIDGEIQEVSKVRDIEAHLAECPPCRSEMDHERKMHQMLHEVLTRSCCETAPPEFHQQLAMQLAAMQNQGSEILTEFTMTEISIQIDEFGSIEHREITIETTQEFRFPTED</sequence>
<dbReference type="InterPro" id="IPR041916">
    <property type="entry name" value="Anti_sigma_zinc_sf"/>
</dbReference>
<name>A0A6J6M6X9_9ZZZZ</name>
<organism evidence="1">
    <name type="scientific">freshwater metagenome</name>
    <dbReference type="NCBI Taxonomy" id="449393"/>
    <lineage>
        <taxon>unclassified sequences</taxon>
        <taxon>metagenomes</taxon>
        <taxon>ecological metagenomes</taxon>
    </lineage>
</organism>
<accession>A0A6J6M6X9</accession>
<gene>
    <name evidence="1" type="ORF">UFOPK2254_01210</name>
</gene>
<dbReference type="AlphaFoldDB" id="A0A6J6M6X9"/>